<dbReference type="STRING" id="1802660.A2735_01980"/>
<name>A0A1F8E9R8_9BACT</name>
<dbReference type="Proteomes" id="UP000178520">
    <property type="component" value="Unassembled WGS sequence"/>
</dbReference>
<dbReference type="EMBL" id="MGJA01000012">
    <property type="protein sequence ID" value="OGM97480.1"/>
    <property type="molecule type" value="Genomic_DNA"/>
</dbReference>
<evidence type="ECO:0000313" key="3">
    <source>
        <dbReference type="Proteomes" id="UP000178520"/>
    </source>
</evidence>
<feature type="region of interest" description="Disordered" evidence="1">
    <location>
        <begin position="1"/>
        <end position="45"/>
    </location>
</feature>
<comment type="caution">
    <text evidence="2">The sequence shown here is derived from an EMBL/GenBank/DDBJ whole genome shotgun (WGS) entry which is preliminary data.</text>
</comment>
<feature type="compositionally biased region" description="Basic and acidic residues" evidence="1">
    <location>
        <begin position="16"/>
        <end position="33"/>
    </location>
</feature>
<evidence type="ECO:0000313" key="2">
    <source>
        <dbReference type="EMBL" id="OGM97480.1"/>
    </source>
</evidence>
<gene>
    <name evidence="2" type="ORF">A2735_01980</name>
</gene>
<proteinExistence type="predicted"/>
<organism evidence="2 3">
    <name type="scientific">Candidatus Yanofskybacteria bacterium RIFCSPHIGHO2_01_FULL_41_21</name>
    <dbReference type="NCBI Taxonomy" id="1802660"/>
    <lineage>
        <taxon>Bacteria</taxon>
        <taxon>Candidatus Yanofskyibacteriota</taxon>
    </lineage>
</organism>
<protein>
    <submittedName>
        <fullName evidence="2">Uncharacterized protein</fullName>
    </submittedName>
</protein>
<sequence length="135" mass="15025">MEGTSAEQLQQVEQEYQQKRAEIEQQMKERGELGAEAPSPTEHETMSQVIEGAIQQHVPEFKASSHTTTTDDSLPPDAQEKIQGWVNIAFTKSLAEGIKTAKDSNDIALIDAFHSALTGNLYQMLVEQKRVEVVK</sequence>
<reference evidence="2 3" key="1">
    <citation type="journal article" date="2016" name="Nat. Commun.">
        <title>Thousands of microbial genomes shed light on interconnected biogeochemical processes in an aquifer system.</title>
        <authorList>
            <person name="Anantharaman K."/>
            <person name="Brown C.T."/>
            <person name="Hug L.A."/>
            <person name="Sharon I."/>
            <person name="Castelle C.J."/>
            <person name="Probst A.J."/>
            <person name="Thomas B.C."/>
            <person name="Singh A."/>
            <person name="Wilkins M.J."/>
            <person name="Karaoz U."/>
            <person name="Brodie E.L."/>
            <person name="Williams K.H."/>
            <person name="Hubbard S.S."/>
            <person name="Banfield J.F."/>
        </authorList>
    </citation>
    <scope>NUCLEOTIDE SEQUENCE [LARGE SCALE GENOMIC DNA]</scope>
</reference>
<evidence type="ECO:0000256" key="1">
    <source>
        <dbReference type="SAM" id="MobiDB-lite"/>
    </source>
</evidence>
<accession>A0A1F8E9R8</accession>
<dbReference type="AlphaFoldDB" id="A0A1F8E9R8"/>